<evidence type="ECO:0000256" key="2">
    <source>
        <dbReference type="ARBA" id="ARBA00022846"/>
    </source>
</evidence>
<evidence type="ECO:0000313" key="6">
    <source>
        <dbReference type="EMBL" id="CAF0853272.1"/>
    </source>
</evidence>
<dbReference type="CDD" id="cd23019">
    <property type="entry name" value="DD_ROP"/>
    <property type="match status" value="1"/>
</dbReference>
<dbReference type="AlphaFoldDB" id="A0A813WCZ3"/>
<dbReference type="Proteomes" id="UP000663879">
    <property type="component" value="Unassembled WGS sequence"/>
</dbReference>
<organism evidence="6 7">
    <name type="scientific">Brachionus calyciflorus</name>
    <dbReference type="NCBI Taxonomy" id="104777"/>
    <lineage>
        <taxon>Eukaryota</taxon>
        <taxon>Metazoa</taxon>
        <taxon>Spiralia</taxon>
        <taxon>Gnathifera</taxon>
        <taxon>Rotifera</taxon>
        <taxon>Eurotatoria</taxon>
        <taxon>Monogononta</taxon>
        <taxon>Pseudotrocha</taxon>
        <taxon>Ploima</taxon>
        <taxon>Brachionidae</taxon>
        <taxon>Brachionus</taxon>
    </lineage>
</organism>
<dbReference type="PANTHER" id="PTHR14952:SF9">
    <property type="entry name" value="EF-HAND DOMAIN-CONTAINING PROTEIN"/>
    <property type="match status" value="1"/>
</dbReference>
<keyword evidence="3" id="KW-0969">Cilium</keyword>
<accession>A0A813WCZ3</accession>
<comment type="similarity">
    <text evidence="5">Belongs to the ropporin family.</text>
</comment>
<comment type="subcellular location">
    <subcellularLocation>
        <location evidence="1">Cell projection</location>
        <location evidence="1">Cilium</location>
        <location evidence="1">Flagellum</location>
    </subcellularLocation>
</comment>
<gene>
    <name evidence="6" type="ORF">OXX778_LOCUS9062</name>
</gene>
<protein>
    <recommendedName>
        <fullName evidence="8">Ropporin-1-like protein</fullName>
    </recommendedName>
</protein>
<sequence length="225" mass="25765">MPHPDEPYYCSEQIPIPVELPDILKNFTKAAIRTQPSDLLTWSAKYFRCLAINQTPPVKERLEIPLATQKTDSGLTLGLIKVLHKQLGPKNVVQLAEIEEKWKGLNLPVEKLKIINQLGGFQQDVEWLKFIAISCSTISKDMTETMSKVCEILTADPPGANSRIKFEVFKDLYTFLVFQIEKSTSSKHVEEVCNYIKSEWANRQDGYVHPRNFYHPECPKLSQMV</sequence>
<dbReference type="Gene3D" id="1.20.890.10">
    <property type="entry name" value="cAMP-dependent protein kinase regulatory subunit, dimerization-anchoring domain"/>
    <property type="match status" value="1"/>
</dbReference>
<comment type="caution">
    <text evidence="6">The sequence shown here is derived from an EMBL/GenBank/DDBJ whole genome shotgun (WGS) entry which is preliminary data.</text>
</comment>
<keyword evidence="4" id="KW-0966">Cell projection</keyword>
<evidence type="ECO:0000313" key="7">
    <source>
        <dbReference type="Proteomes" id="UP000663879"/>
    </source>
</evidence>
<evidence type="ECO:0000256" key="3">
    <source>
        <dbReference type="ARBA" id="ARBA00023069"/>
    </source>
</evidence>
<dbReference type="PANTHER" id="PTHR14952">
    <property type="entry name" value="ROPPORIN-1-LIKE PROTEIN"/>
    <property type="match status" value="1"/>
</dbReference>
<evidence type="ECO:0000256" key="5">
    <source>
        <dbReference type="ARBA" id="ARBA00035651"/>
    </source>
</evidence>
<keyword evidence="7" id="KW-1185">Reference proteome</keyword>
<name>A0A813WCZ3_9BILA</name>
<reference evidence="6" key="1">
    <citation type="submission" date="2021-02" db="EMBL/GenBank/DDBJ databases">
        <authorList>
            <person name="Nowell W R."/>
        </authorList>
    </citation>
    <scope>NUCLEOTIDE SEQUENCE</scope>
    <source>
        <strain evidence="6">Ploen Becks lab</strain>
    </source>
</reference>
<evidence type="ECO:0000256" key="4">
    <source>
        <dbReference type="ARBA" id="ARBA00023273"/>
    </source>
</evidence>
<dbReference type="GO" id="GO:0031514">
    <property type="term" value="C:motile cilium"/>
    <property type="evidence" value="ECO:0007669"/>
    <property type="project" value="UniProtKB-SubCell"/>
</dbReference>
<dbReference type="EMBL" id="CAJNOC010001307">
    <property type="protein sequence ID" value="CAF0853272.1"/>
    <property type="molecule type" value="Genomic_DNA"/>
</dbReference>
<dbReference type="SUPFAM" id="SSF47391">
    <property type="entry name" value="Dimerization-anchoring domain of cAMP-dependent PK regulatory subunit"/>
    <property type="match status" value="1"/>
</dbReference>
<keyword evidence="2" id="KW-0282">Flagellum</keyword>
<dbReference type="OrthoDB" id="10067602at2759"/>
<proteinExistence type="inferred from homology"/>
<evidence type="ECO:0008006" key="8">
    <source>
        <dbReference type="Google" id="ProtNLM"/>
    </source>
</evidence>
<dbReference type="InterPro" id="IPR047844">
    <property type="entry name" value="ROP_DD"/>
</dbReference>
<evidence type="ECO:0000256" key="1">
    <source>
        <dbReference type="ARBA" id="ARBA00004230"/>
    </source>
</evidence>